<organism evidence="2 3">
    <name type="scientific">Schaedlerella arabinosiphila</name>
    <dbReference type="NCBI Taxonomy" id="2044587"/>
    <lineage>
        <taxon>Bacteria</taxon>
        <taxon>Bacillati</taxon>
        <taxon>Bacillota</taxon>
        <taxon>Clostridia</taxon>
        <taxon>Lachnospirales</taxon>
        <taxon>Lachnospiraceae</taxon>
        <taxon>Schaedlerella</taxon>
    </lineage>
</organism>
<protein>
    <submittedName>
        <fullName evidence="2">Cupin domain-containing protein</fullName>
    </submittedName>
</protein>
<accession>A0A9X5C8P2</accession>
<dbReference type="AlphaFoldDB" id="A0A9X5C8P2"/>
<dbReference type="InterPro" id="IPR013096">
    <property type="entry name" value="Cupin_2"/>
</dbReference>
<dbReference type="OrthoDB" id="1682325at2"/>
<dbReference type="SUPFAM" id="SSF51182">
    <property type="entry name" value="RmlC-like cupins"/>
    <property type="match status" value="1"/>
</dbReference>
<sequence>MDYKNLFEKFNEGGKLLLPDATVIFDAIPWSKHPTFEGVELKHIITSERTDGQFSYHLVRIAPNKKIGSHIHEKQLETHEVISGMGVCVNNGVELSYEAGIISIFPIGVPHEVIAGDDGLYLFAKFMPALC</sequence>
<evidence type="ECO:0000259" key="1">
    <source>
        <dbReference type="Pfam" id="PF07883"/>
    </source>
</evidence>
<proteinExistence type="predicted"/>
<dbReference type="Proteomes" id="UP000474104">
    <property type="component" value="Unassembled WGS sequence"/>
</dbReference>
<evidence type="ECO:0000313" key="3">
    <source>
        <dbReference type="Proteomes" id="UP000474104"/>
    </source>
</evidence>
<feature type="domain" description="Cupin type-2" evidence="1">
    <location>
        <begin position="58"/>
        <end position="117"/>
    </location>
</feature>
<dbReference type="EMBL" id="VIRB01000088">
    <property type="protein sequence ID" value="NDO69917.1"/>
    <property type="molecule type" value="Genomic_DNA"/>
</dbReference>
<reference evidence="2 3" key="1">
    <citation type="submission" date="2019-07" db="EMBL/GenBank/DDBJ databases">
        <title>Draft genome sequences of 15 bacterial species constituting the stable defined intestinal microbiota of the GM15 gnotobiotic mouse model.</title>
        <authorList>
            <person name="Elie C."/>
            <person name="Mathieu A."/>
            <person name="Saliou A."/>
            <person name="Darnaud M."/>
            <person name="Leulier F."/>
            <person name="Tamellini A."/>
        </authorList>
    </citation>
    <scope>NUCLEOTIDE SEQUENCE [LARGE SCALE GENOMIC DNA]</scope>
    <source>
        <strain evidence="3">ASF 502</strain>
    </source>
</reference>
<dbReference type="InterPro" id="IPR014710">
    <property type="entry name" value="RmlC-like_jellyroll"/>
</dbReference>
<comment type="caution">
    <text evidence="2">The sequence shown here is derived from an EMBL/GenBank/DDBJ whole genome shotgun (WGS) entry which is preliminary data.</text>
</comment>
<evidence type="ECO:0000313" key="2">
    <source>
        <dbReference type="EMBL" id="NDO69917.1"/>
    </source>
</evidence>
<dbReference type="Pfam" id="PF07883">
    <property type="entry name" value="Cupin_2"/>
    <property type="match status" value="1"/>
</dbReference>
<gene>
    <name evidence="2" type="ORF">FMM80_15055</name>
</gene>
<dbReference type="Gene3D" id="2.60.120.10">
    <property type="entry name" value="Jelly Rolls"/>
    <property type="match status" value="1"/>
</dbReference>
<dbReference type="RefSeq" id="WP_004076357.1">
    <property type="nucleotide sequence ID" value="NZ_VIRB01000088.1"/>
</dbReference>
<name>A0A9X5C8P2_9FIRM</name>
<dbReference type="InterPro" id="IPR011051">
    <property type="entry name" value="RmlC_Cupin_sf"/>
</dbReference>